<protein>
    <submittedName>
        <fullName evidence="7">Sulfur dehydrogenase subunit SoxC</fullName>
    </submittedName>
</protein>
<comment type="caution">
    <text evidence="7">The sequence shown here is derived from an EMBL/GenBank/DDBJ whole genome shotgun (WGS) entry which is preliminary data.</text>
</comment>
<dbReference type="GO" id="GO:0030151">
    <property type="term" value="F:molybdenum ion binding"/>
    <property type="evidence" value="ECO:0007669"/>
    <property type="project" value="InterPro"/>
</dbReference>
<proteinExistence type="predicted"/>
<evidence type="ECO:0000259" key="6">
    <source>
        <dbReference type="Pfam" id="PF03404"/>
    </source>
</evidence>
<dbReference type="InterPro" id="IPR036374">
    <property type="entry name" value="OxRdtase_Mopterin-bd_sf"/>
</dbReference>
<dbReference type="NCBIfam" id="TIGR04555">
    <property type="entry name" value="sulfite_DH_soxC"/>
    <property type="match status" value="1"/>
</dbReference>
<name>A0A2M8VY84_9BURK</name>
<keyword evidence="4" id="KW-0560">Oxidoreductase</keyword>
<dbReference type="GO" id="GO:0020037">
    <property type="term" value="F:heme binding"/>
    <property type="evidence" value="ECO:0007669"/>
    <property type="project" value="TreeGrafter"/>
</dbReference>
<dbReference type="Pfam" id="PF03404">
    <property type="entry name" value="Mo-co_dimer"/>
    <property type="match status" value="1"/>
</dbReference>
<dbReference type="Gene3D" id="3.90.420.10">
    <property type="entry name" value="Oxidoreductase, molybdopterin-binding domain"/>
    <property type="match status" value="1"/>
</dbReference>
<dbReference type="FunFam" id="2.60.40.650:FF:000004">
    <property type="entry name" value="Sulfite oxidase, putative"/>
    <property type="match status" value="1"/>
</dbReference>
<reference evidence="7 8" key="1">
    <citation type="submission" date="2017-11" db="EMBL/GenBank/DDBJ databases">
        <title>Genomic Encyclopedia of Type Strains, Phase III (KMG-III): the genomes of soil and plant-associated and newly described type strains.</title>
        <authorList>
            <person name="Whitman W."/>
        </authorList>
    </citation>
    <scope>NUCLEOTIDE SEQUENCE [LARGE SCALE GENOMIC DNA]</scope>
    <source>
        <strain evidence="7 8">UB-Domo-W1</strain>
    </source>
</reference>
<dbReference type="InterPro" id="IPR000572">
    <property type="entry name" value="OxRdtase_Mopterin-bd_dom"/>
</dbReference>
<keyword evidence="8" id="KW-1185">Reference proteome</keyword>
<dbReference type="InterPro" id="IPR008335">
    <property type="entry name" value="Mopterin_OxRdtase_euk"/>
</dbReference>
<dbReference type="GO" id="GO:0008482">
    <property type="term" value="F:sulfite oxidase activity"/>
    <property type="evidence" value="ECO:0007669"/>
    <property type="project" value="TreeGrafter"/>
</dbReference>
<dbReference type="Pfam" id="PF00174">
    <property type="entry name" value="Oxidored_molyb"/>
    <property type="match status" value="1"/>
</dbReference>
<dbReference type="InterPro" id="IPR014756">
    <property type="entry name" value="Ig_E-set"/>
</dbReference>
<evidence type="ECO:0000256" key="2">
    <source>
        <dbReference type="ARBA" id="ARBA00022505"/>
    </source>
</evidence>
<organism evidence="7 8">
    <name type="scientific">Polynucleobacter brandtiae</name>
    <dbReference type="NCBI Taxonomy" id="1938816"/>
    <lineage>
        <taxon>Bacteria</taxon>
        <taxon>Pseudomonadati</taxon>
        <taxon>Pseudomonadota</taxon>
        <taxon>Betaproteobacteria</taxon>
        <taxon>Burkholderiales</taxon>
        <taxon>Burkholderiaceae</taxon>
        <taxon>Polynucleobacter</taxon>
    </lineage>
</organism>
<dbReference type="Gene3D" id="2.60.40.650">
    <property type="match status" value="1"/>
</dbReference>
<feature type="domain" description="Oxidoreductase molybdopterin-binding" evidence="5">
    <location>
        <begin position="157"/>
        <end position="314"/>
    </location>
</feature>
<evidence type="ECO:0000313" key="7">
    <source>
        <dbReference type="EMBL" id="PJI82821.1"/>
    </source>
</evidence>
<keyword evidence="3" id="KW-0479">Metal-binding</keyword>
<evidence type="ECO:0000256" key="1">
    <source>
        <dbReference type="ARBA" id="ARBA00001924"/>
    </source>
</evidence>
<dbReference type="PANTHER" id="PTHR19372:SF7">
    <property type="entry name" value="SULFITE OXIDASE, MITOCHONDRIAL"/>
    <property type="match status" value="1"/>
</dbReference>
<comment type="cofactor">
    <cofactor evidence="1">
        <name>Mo-molybdopterin</name>
        <dbReference type="ChEBI" id="CHEBI:71302"/>
    </cofactor>
</comment>
<keyword evidence="2" id="KW-0500">Molybdenum</keyword>
<accession>A0A2M8VY84</accession>
<dbReference type="SUPFAM" id="SSF81296">
    <property type="entry name" value="E set domains"/>
    <property type="match status" value="1"/>
</dbReference>
<evidence type="ECO:0000259" key="5">
    <source>
        <dbReference type="Pfam" id="PF00174"/>
    </source>
</evidence>
<sequence>MTKKQFEISKQDIHLVEKPTHRARLVKAPEHFVPQSLIAEINSAGLDENRRGFLRKGFMSALAGTSAGLAAPFAVASGEGDPAILEKQEWQTTLGKNVATMPYGIPSIYEANLIRRESPGLTRVSAASVAFTPLQGLFGTITPNGLHFERHHQGWYNLNPETHRLMVNGLVKNPRVFTMNDLMRLPSVSRTHFIECGANTGLEWGNVAVPTVQYTHGMLSCCEFTGVPLSVLLQECGADLKKGKFLLAEGGDGSGMTRTINLDSALNDTIVAWAMNGEMLRPENGFPLRLVVPGVQGVSWVKWLRRLEVGDMPWNSKDEAVHYIDLMPNGEHRQFTSVQECKSVITTPSGGQQLLDKGFYNVSGMAWSGRGKVKRVDVSFDGGNNWHTARLETPILTKSITRFNIDWVWDGSPAILQSRAVDDTGYIQPSIKTLRNVRGTRSIYHNNAIQSWKLDTNGEVSNVQVG</sequence>
<dbReference type="PRINTS" id="PR00407">
    <property type="entry name" value="EUMOPTERIN"/>
</dbReference>
<dbReference type="Proteomes" id="UP000229366">
    <property type="component" value="Unassembled WGS sequence"/>
</dbReference>
<dbReference type="InterPro" id="IPR030835">
    <property type="entry name" value="Sulfite_DH_SoxC"/>
</dbReference>
<gene>
    <name evidence="7" type="ORF">B0G85_0209</name>
</gene>
<dbReference type="GO" id="GO:0006790">
    <property type="term" value="P:sulfur compound metabolic process"/>
    <property type="evidence" value="ECO:0007669"/>
    <property type="project" value="TreeGrafter"/>
</dbReference>
<dbReference type="PROSITE" id="PS51318">
    <property type="entry name" value="TAT"/>
    <property type="match status" value="1"/>
</dbReference>
<dbReference type="SUPFAM" id="SSF56524">
    <property type="entry name" value="Oxidoreductase molybdopterin-binding domain"/>
    <property type="match status" value="1"/>
</dbReference>
<dbReference type="PANTHER" id="PTHR19372">
    <property type="entry name" value="SULFITE REDUCTASE"/>
    <property type="match status" value="1"/>
</dbReference>
<feature type="domain" description="Moybdenum cofactor oxidoreductase dimerisation" evidence="6">
    <location>
        <begin position="340"/>
        <end position="450"/>
    </location>
</feature>
<dbReference type="FunFam" id="3.90.420.10:FF:000006">
    <property type="entry name" value="Sulfur dehydrogenase subunit SoxC"/>
    <property type="match status" value="1"/>
</dbReference>
<evidence type="ECO:0000313" key="8">
    <source>
        <dbReference type="Proteomes" id="UP000229366"/>
    </source>
</evidence>
<dbReference type="EMBL" id="PGTX01000001">
    <property type="protein sequence ID" value="PJI82821.1"/>
    <property type="molecule type" value="Genomic_DNA"/>
</dbReference>
<dbReference type="InterPro" id="IPR005066">
    <property type="entry name" value="MoCF_OxRdtse_dimer"/>
</dbReference>
<dbReference type="GO" id="GO:0043546">
    <property type="term" value="F:molybdopterin cofactor binding"/>
    <property type="evidence" value="ECO:0007669"/>
    <property type="project" value="TreeGrafter"/>
</dbReference>
<dbReference type="InterPro" id="IPR006311">
    <property type="entry name" value="TAT_signal"/>
</dbReference>
<evidence type="ECO:0000256" key="4">
    <source>
        <dbReference type="ARBA" id="ARBA00023002"/>
    </source>
</evidence>
<dbReference type="AlphaFoldDB" id="A0A2M8VY84"/>
<evidence type="ECO:0000256" key="3">
    <source>
        <dbReference type="ARBA" id="ARBA00022723"/>
    </source>
</evidence>